<reference evidence="1" key="2">
    <citation type="submission" date="2021-04" db="EMBL/GenBank/DDBJ databases">
        <authorList>
            <person name="Gilroy R."/>
        </authorList>
    </citation>
    <scope>NUCLEOTIDE SEQUENCE</scope>
    <source>
        <strain evidence="1">ChiHjej12B11-9795</strain>
    </source>
</reference>
<evidence type="ECO:0000313" key="2">
    <source>
        <dbReference type="Proteomes" id="UP000823862"/>
    </source>
</evidence>
<dbReference type="Pfam" id="PF03747">
    <property type="entry name" value="ADP_ribosyl_GH"/>
    <property type="match status" value="1"/>
</dbReference>
<proteinExistence type="predicted"/>
<comment type="caution">
    <text evidence="1">The sequence shown here is derived from an EMBL/GenBank/DDBJ whole genome shotgun (WGS) entry which is preliminary data.</text>
</comment>
<accession>A0A9D2KT92</accession>
<dbReference type="Proteomes" id="UP000823862">
    <property type="component" value="Unassembled WGS sequence"/>
</dbReference>
<protein>
    <submittedName>
        <fullName evidence="1">ADP-ribosylglycohydrolase family protein</fullName>
    </submittedName>
</protein>
<dbReference type="InterPro" id="IPR005502">
    <property type="entry name" value="Ribosyl_crysJ1"/>
</dbReference>
<name>A0A9D2KT92_9BACE</name>
<reference evidence="1" key="1">
    <citation type="journal article" date="2021" name="PeerJ">
        <title>Extensive microbial diversity within the chicken gut microbiome revealed by metagenomics and culture.</title>
        <authorList>
            <person name="Gilroy R."/>
            <person name="Ravi A."/>
            <person name="Getino M."/>
            <person name="Pursley I."/>
            <person name="Horton D.L."/>
            <person name="Alikhan N.F."/>
            <person name="Baker D."/>
            <person name="Gharbi K."/>
            <person name="Hall N."/>
            <person name="Watson M."/>
            <person name="Adriaenssens E.M."/>
            <person name="Foster-Nyarko E."/>
            <person name="Jarju S."/>
            <person name="Secka A."/>
            <person name="Antonio M."/>
            <person name="Oren A."/>
            <person name="Chaudhuri R.R."/>
            <person name="La Ragione R."/>
            <person name="Hildebrand F."/>
            <person name="Pallen M.J."/>
        </authorList>
    </citation>
    <scope>NUCLEOTIDE SEQUENCE</scope>
    <source>
        <strain evidence="1">ChiHjej12B11-9795</strain>
    </source>
</reference>
<organism evidence="1 2">
    <name type="scientific">Candidatus Bacteroides avicola</name>
    <dbReference type="NCBI Taxonomy" id="2838468"/>
    <lineage>
        <taxon>Bacteria</taxon>
        <taxon>Pseudomonadati</taxon>
        <taxon>Bacteroidota</taxon>
        <taxon>Bacteroidia</taxon>
        <taxon>Bacteroidales</taxon>
        <taxon>Bacteroidaceae</taxon>
        <taxon>Bacteroides</taxon>
    </lineage>
</organism>
<dbReference type="InterPro" id="IPR036705">
    <property type="entry name" value="Ribosyl_crysJ1_sf"/>
</dbReference>
<dbReference type="Gene3D" id="1.10.4080.10">
    <property type="entry name" value="ADP-ribosylation/Crystallin J1"/>
    <property type="match status" value="1"/>
</dbReference>
<dbReference type="SUPFAM" id="SSF101478">
    <property type="entry name" value="ADP-ribosylglycohydrolase"/>
    <property type="match status" value="1"/>
</dbReference>
<dbReference type="EMBL" id="DWZI01000008">
    <property type="protein sequence ID" value="HJA84916.1"/>
    <property type="molecule type" value="Genomic_DNA"/>
</dbReference>
<evidence type="ECO:0000313" key="1">
    <source>
        <dbReference type="EMBL" id="HJA84916.1"/>
    </source>
</evidence>
<gene>
    <name evidence="1" type="ORF">H9950_01730</name>
</gene>
<dbReference type="AlphaFoldDB" id="A0A9D2KT92"/>
<sequence length="60" mass="6371">MKGVLFGQVVGDALGLGTEFMSRKDLSEETGDGDRSKGREGTAEVSLWNSVLKTVGRVKA</sequence>